<evidence type="ECO:0000256" key="1">
    <source>
        <dbReference type="SAM" id="Phobius"/>
    </source>
</evidence>
<keyword evidence="2" id="KW-1185">Reference proteome</keyword>
<keyword evidence="1" id="KW-1133">Transmembrane helix</keyword>
<dbReference type="Pfam" id="PF10323">
    <property type="entry name" value="7TM_GPCR_Srv"/>
    <property type="match status" value="1"/>
</dbReference>
<keyword evidence="1" id="KW-0472">Membrane</keyword>
<accession>A0A7I5EBG6</accession>
<dbReference type="PANTHER" id="PTHR31552">
    <property type="entry name" value="SERPENTINE RECEPTOR CLASS GAMMA"/>
    <property type="match status" value="1"/>
</dbReference>
<feature type="transmembrane region" description="Helical" evidence="1">
    <location>
        <begin position="72"/>
        <end position="95"/>
    </location>
</feature>
<dbReference type="PANTHER" id="PTHR31552:SF8">
    <property type="entry name" value="SERPENTINE RECEPTOR CLASS GAMMA"/>
    <property type="match status" value="1"/>
</dbReference>
<dbReference type="Gene3D" id="1.20.1070.10">
    <property type="entry name" value="Rhodopsin 7-helix transmembrane proteins"/>
    <property type="match status" value="1"/>
</dbReference>
<feature type="transmembrane region" description="Helical" evidence="1">
    <location>
        <begin position="38"/>
        <end position="60"/>
    </location>
</feature>
<proteinExistence type="predicted"/>
<reference evidence="3" key="1">
    <citation type="submission" date="2020-12" db="UniProtKB">
        <authorList>
            <consortium name="WormBaseParasite"/>
        </authorList>
    </citation>
    <scope>IDENTIFICATION</scope>
    <source>
        <strain evidence="3">MHco3</strain>
    </source>
</reference>
<evidence type="ECO:0000313" key="2">
    <source>
        <dbReference type="Proteomes" id="UP000025227"/>
    </source>
</evidence>
<sequence>MEFGVPHLIVDIIIFLLYSLVLFIIIQSKTKVFKSAFYSIFVATGFADIASLFSACSLRVNREASLGEDYKSFTMFCILITSFMAHMIGNLLITFNRYSALCLMHIYNKIWSGKNVLVAIVIQYVISIGVFAHVIRGHLEYIPGANGTATSKGIQEREIDFTIRFTYIVTCICFDKSWIEYKIAHRMETMDKNRWCFGT</sequence>
<dbReference type="WBParaSite" id="HCON_00122280-00001">
    <property type="protein sequence ID" value="HCON_00122280-00001"/>
    <property type="gene ID" value="HCON_00122280"/>
</dbReference>
<name>A0A7I5EBG6_HAECO</name>
<feature type="transmembrane region" description="Helical" evidence="1">
    <location>
        <begin position="116"/>
        <end position="135"/>
    </location>
</feature>
<protein>
    <submittedName>
        <fullName evidence="3">G protein-coupled receptor</fullName>
    </submittedName>
</protein>
<dbReference type="OrthoDB" id="5905228at2759"/>
<feature type="transmembrane region" description="Helical" evidence="1">
    <location>
        <begin position="6"/>
        <end position="26"/>
    </location>
</feature>
<dbReference type="SUPFAM" id="SSF81321">
    <property type="entry name" value="Family A G protein-coupled receptor-like"/>
    <property type="match status" value="1"/>
</dbReference>
<dbReference type="AlphaFoldDB" id="A0A7I5EBG6"/>
<evidence type="ECO:0000313" key="3">
    <source>
        <dbReference type="WBParaSite" id="HCON_00122280-00001"/>
    </source>
</evidence>
<dbReference type="Proteomes" id="UP000025227">
    <property type="component" value="Unplaced"/>
</dbReference>
<dbReference type="InterPro" id="IPR019426">
    <property type="entry name" value="7TM_GPCR_serpentine_rcpt_Srv"/>
</dbReference>
<keyword evidence="1" id="KW-0812">Transmembrane</keyword>
<organism evidence="2 3">
    <name type="scientific">Haemonchus contortus</name>
    <name type="common">Barber pole worm</name>
    <dbReference type="NCBI Taxonomy" id="6289"/>
    <lineage>
        <taxon>Eukaryota</taxon>
        <taxon>Metazoa</taxon>
        <taxon>Ecdysozoa</taxon>
        <taxon>Nematoda</taxon>
        <taxon>Chromadorea</taxon>
        <taxon>Rhabditida</taxon>
        <taxon>Rhabditina</taxon>
        <taxon>Rhabditomorpha</taxon>
        <taxon>Strongyloidea</taxon>
        <taxon>Trichostrongylidae</taxon>
        <taxon>Haemonchus</taxon>
    </lineage>
</organism>